<keyword evidence="2" id="KW-1185">Reference proteome</keyword>
<evidence type="ECO:0000313" key="1">
    <source>
        <dbReference type="EMBL" id="KAK6803028.1"/>
    </source>
</evidence>
<organism evidence="1 2">
    <name type="scientific">Solanum bulbocastanum</name>
    <name type="common">Wild potato</name>
    <dbReference type="NCBI Taxonomy" id="147425"/>
    <lineage>
        <taxon>Eukaryota</taxon>
        <taxon>Viridiplantae</taxon>
        <taxon>Streptophyta</taxon>
        <taxon>Embryophyta</taxon>
        <taxon>Tracheophyta</taxon>
        <taxon>Spermatophyta</taxon>
        <taxon>Magnoliopsida</taxon>
        <taxon>eudicotyledons</taxon>
        <taxon>Gunneridae</taxon>
        <taxon>Pentapetalae</taxon>
        <taxon>asterids</taxon>
        <taxon>lamiids</taxon>
        <taxon>Solanales</taxon>
        <taxon>Solanaceae</taxon>
        <taxon>Solanoideae</taxon>
        <taxon>Solaneae</taxon>
        <taxon>Solanum</taxon>
    </lineage>
</organism>
<dbReference type="EMBL" id="JBANQN010000001">
    <property type="protein sequence ID" value="KAK6803028.1"/>
    <property type="molecule type" value="Genomic_DNA"/>
</dbReference>
<dbReference type="Proteomes" id="UP001371456">
    <property type="component" value="Unassembled WGS sequence"/>
</dbReference>
<gene>
    <name evidence="1" type="ORF">RDI58_000812</name>
</gene>
<dbReference type="AlphaFoldDB" id="A0AAN8U878"/>
<protein>
    <submittedName>
        <fullName evidence="1">Uncharacterized protein</fullName>
    </submittedName>
</protein>
<proteinExistence type="predicted"/>
<reference evidence="1 2" key="1">
    <citation type="submission" date="2024-02" db="EMBL/GenBank/DDBJ databases">
        <title>de novo genome assembly of Solanum bulbocastanum strain 11H21.</title>
        <authorList>
            <person name="Hosaka A.J."/>
        </authorList>
    </citation>
    <scope>NUCLEOTIDE SEQUENCE [LARGE SCALE GENOMIC DNA]</scope>
    <source>
        <tissue evidence="1">Young leaves</tissue>
    </source>
</reference>
<comment type="caution">
    <text evidence="1">The sequence shown here is derived from an EMBL/GenBank/DDBJ whole genome shotgun (WGS) entry which is preliminary data.</text>
</comment>
<name>A0AAN8U878_SOLBU</name>
<evidence type="ECO:0000313" key="2">
    <source>
        <dbReference type="Proteomes" id="UP001371456"/>
    </source>
</evidence>
<accession>A0AAN8U878</accession>
<sequence length="36" mass="4233">MNIRPELHPIQNGEKIENPKAYYTLSPEDKQKLCFS</sequence>